<dbReference type="EMBL" id="BMYR01000014">
    <property type="protein sequence ID" value="GGW71627.1"/>
    <property type="molecule type" value="Genomic_DNA"/>
</dbReference>
<name>A0ABQ2WUJ0_9ALTE</name>
<accession>A0ABQ2WUJ0</accession>
<dbReference type="InterPro" id="IPR045795">
    <property type="entry name" value="SLT_4"/>
</dbReference>
<gene>
    <name evidence="3" type="ORF">GCM10008111_29590</name>
</gene>
<dbReference type="InterPro" id="IPR023346">
    <property type="entry name" value="Lysozyme-like_dom_sf"/>
</dbReference>
<keyword evidence="4" id="KW-1185">Reference proteome</keyword>
<feature type="domain" description="Transglycosylase SLT" evidence="2">
    <location>
        <begin position="16"/>
        <end position="197"/>
    </location>
</feature>
<sequence>MQIVQKSLKKISLFFLFGASLLLSGCATPPPQDTSNICEIFGEHRAWYHATAKASDKWGVPIAIPISIMYQESGFRHNAKPPMRYFLGFIPYGRGSSAYGYSQAQTPAWNDYVTDTNRFFARRTNFDDAVDFIGWYIHKTHQVNNIPKDDAYRLYLNYHEGWGGYRRGTYRNKRWLINTARRVDDRATLYQQQLRRCEKELQRGWLGRLFFG</sequence>
<dbReference type="Pfam" id="PF19489">
    <property type="entry name" value="SLT_4"/>
    <property type="match status" value="1"/>
</dbReference>
<dbReference type="RefSeq" id="WP_189484017.1">
    <property type="nucleotide sequence ID" value="NZ_BMYR01000014.1"/>
</dbReference>
<protein>
    <recommendedName>
        <fullName evidence="2">Transglycosylase SLT domain-containing protein</fullName>
    </recommendedName>
</protein>
<organism evidence="3 4">
    <name type="scientific">Alishewanella tabrizica</name>
    <dbReference type="NCBI Taxonomy" id="671278"/>
    <lineage>
        <taxon>Bacteria</taxon>
        <taxon>Pseudomonadati</taxon>
        <taxon>Pseudomonadota</taxon>
        <taxon>Gammaproteobacteria</taxon>
        <taxon>Alteromonadales</taxon>
        <taxon>Alteromonadaceae</taxon>
        <taxon>Alishewanella</taxon>
    </lineage>
</organism>
<dbReference type="Gene3D" id="1.10.530.10">
    <property type="match status" value="1"/>
</dbReference>
<dbReference type="Proteomes" id="UP000634667">
    <property type="component" value="Unassembled WGS sequence"/>
</dbReference>
<comment type="caution">
    <text evidence="3">The sequence shown here is derived from an EMBL/GenBank/DDBJ whole genome shotgun (WGS) entry which is preliminary data.</text>
</comment>
<proteinExistence type="predicted"/>
<dbReference type="SUPFAM" id="SSF53955">
    <property type="entry name" value="Lysozyme-like"/>
    <property type="match status" value="1"/>
</dbReference>
<reference evidence="4" key="1">
    <citation type="journal article" date="2019" name="Int. J. Syst. Evol. Microbiol.">
        <title>The Global Catalogue of Microorganisms (GCM) 10K type strain sequencing project: providing services to taxonomists for standard genome sequencing and annotation.</title>
        <authorList>
            <consortium name="The Broad Institute Genomics Platform"/>
            <consortium name="The Broad Institute Genome Sequencing Center for Infectious Disease"/>
            <person name="Wu L."/>
            <person name="Ma J."/>
        </authorList>
    </citation>
    <scope>NUCLEOTIDE SEQUENCE [LARGE SCALE GENOMIC DNA]</scope>
    <source>
        <strain evidence="4">KCTC 23723</strain>
    </source>
</reference>
<evidence type="ECO:0000256" key="1">
    <source>
        <dbReference type="SAM" id="SignalP"/>
    </source>
</evidence>
<keyword evidence="1" id="KW-0732">Signal</keyword>
<feature type="chain" id="PRO_5046221147" description="Transglycosylase SLT domain-containing protein" evidence="1">
    <location>
        <begin position="28"/>
        <end position="212"/>
    </location>
</feature>
<evidence type="ECO:0000259" key="2">
    <source>
        <dbReference type="Pfam" id="PF19489"/>
    </source>
</evidence>
<evidence type="ECO:0000313" key="4">
    <source>
        <dbReference type="Proteomes" id="UP000634667"/>
    </source>
</evidence>
<evidence type="ECO:0000313" key="3">
    <source>
        <dbReference type="EMBL" id="GGW71627.1"/>
    </source>
</evidence>
<dbReference type="PROSITE" id="PS51257">
    <property type="entry name" value="PROKAR_LIPOPROTEIN"/>
    <property type="match status" value="1"/>
</dbReference>
<feature type="signal peptide" evidence="1">
    <location>
        <begin position="1"/>
        <end position="27"/>
    </location>
</feature>